<comment type="similarity">
    <text evidence="2 5">Belongs to the RxLR effector family.</text>
</comment>
<dbReference type="EMBL" id="NBNE01005329">
    <property type="protein sequence ID" value="OWZ03790.1"/>
    <property type="molecule type" value="Genomic_DNA"/>
</dbReference>
<keyword evidence="4 5" id="KW-0732">Signal</keyword>
<feature type="signal peptide" evidence="5">
    <location>
        <begin position="1"/>
        <end position="19"/>
    </location>
</feature>
<comment type="domain">
    <text evidence="5">The RxLR-dEER motif acts to carry the protein into the host cell cytoplasm through binding to cell surface phosphatidylinositol-3-phosphate.</text>
</comment>
<evidence type="ECO:0000313" key="7">
    <source>
        <dbReference type="Proteomes" id="UP000198211"/>
    </source>
</evidence>
<feature type="chain" id="PRO_5028509731" description="RxLR effector protein" evidence="5">
    <location>
        <begin position="20"/>
        <end position="189"/>
    </location>
</feature>
<dbReference type="AlphaFoldDB" id="A0A225VH20"/>
<comment type="subcellular location">
    <subcellularLocation>
        <location evidence="1 5">Secreted</location>
    </subcellularLocation>
</comment>
<evidence type="ECO:0000256" key="5">
    <source>
        <dbReference type="RuleBase" id="RU367124"/>
    </source>
</evidence>
<keyword evidence="3 5" id="KW-0964">Secreted</keyword>
<sequence>MRGYFALLATATTILFASSDFVASAGENNEAGFNEVYSVKTSETGNTDQRFVRRFESEDDEERRVVELQRLIKANRQSNAVKITSSNLKRIINTERLDETLDPKRAEKLLGEGKLLGGWLGKAELDTVLDGTFAQKKEVFSKWGADQRSAEQLTQLLKHTDPAIENKYRFVYVMYEQFLRTALKKVSAQ</sequence>
<reference evidence="7" key="1">
    <citation type="submission" date="2017-03" db="EMBL/GenBank/DDBJ databases">
        <title>Phytopthora megakarya and P. palmivora, two closely related causual agents of cacao black pod achieved similar genome size and gene model numbers by different mechanisms.</title>
        <authorList>
            <person name="Ali S."/>
            <person name="Shao J."/>
            <person name="Larry D.J."/>
            <person name="Kronmiller B."/>
            <person name="Shen D."/>
            <person name="Strem M.D."/>
            <person name="Melnick R.L."/>
            <person name="Guiltinan M.J."/>
            <person name="Tyler B.M."/>
            <person name="Meinhardt L.W."/>
            <person name="Bailey B.A."/>
        </authorList>
    </citation>
    <scope>NUCLEOTIDE SEQUENCE [LARGE SCALE GENOMIC DNA]</scope>
    <source>
        <strain evidence="7">zdho120</strain>
    </source>
</reference>
<gene>
    <name evidence="6" type="ORF">PHMEG_00024421</name>
</gene>
<keyword evidence="7" id="KW-1185">Reference proteome</keyword>
<organism evidence="6 7">
    <name type="scientific">Phytophthora megakarya</name>
    <dbReference type="NCBI Taxonomy" id="4795"/>
    <lineage>
        <taxon>Eukaryota</taxon>
        <taxon>Sar</taxon>
        <taxon>Stramenopiles</taxon>
        <taxon>Oomycota</taxon>
        <taxon>Peronosporomycetes</taxon>
        <taxon>Peronosporales</taxon>
        <taxon>Peronosporaceae</taxon>
        <taxon>Phytophthora</taxon>
    </lineage>
</organism>
<evidence type="ECO:0000256" key="3">
    <source>
        <dbReference type="ARBA" id="ARBA00022525"/>
    </source>
</evidence>
<proteinExistence type="inferred from homology"/>
<evidence type="ECO:0000256" key="2">
    <source>
        <dbReference type="ARBA" id="ARBA00010400"/>
    </source>
</evidence>
<dbReference type="GO" id="GO:0005576">
    <property type="term" value="C:extracellular region"/>
    <property type="evidence" value="ECO:0007669"/>
    <property type="project" value="UniProtKB-SubCell"/>
</dbReference>
<comment type="caution">
    <text evidence="6">The sequence shown here is derived from an EMBL/GenBank/DDBJ whole genome shotgun (WGS) entry which is preliminary data.</text>
</comment>
<protein>
    <recommendedName>
        <fullName evidence="5">RxLR effector protein</fullName>
    </recommendedName>
</protein>
<comment type="function">
    <text evidence="5">Effector that suppresses plant defense responses during pathogen infection.</text>
</comment>
<dbReference type="Pfam" id="PF16810">
    <property type="entry name" value="RXLR"/>
    <property type="match status" value="1"/>
</dbReference>
<dbReference type="InterPro" id="IPR031825">
    <property type="entry name" value="RXLR"/>
</dbReference>
<evidence type="ECO:0000256" key="4">
    <source>
        <dbReference type="ARBA" id="ARBA00022729"/>
    </source>
</evidence>
<dbReference type="Proteomes" id="UP000198211">
    <property type="component" value="Unassembled WGS sequence"/>
</dbReference>
<evidence type="ECO:0000313" key="6">
    <source>
        <dbReference type="EMBL" id="OWZ03790.1"/>
    </source>
</evidence>
<evidence type="ECO:0000256" key="1">
    <source>
        <dbReference type="ARBA" id="ARBA00004613"/>
    </source>
</evidence>
<dbReference type="OrthoDB" id="124761at2759"/>
<accession>A0A225VH20</accession>
<name>A0A225VH20_9STRA</name>